<dbReference type="EMBL" id="CP006644">
    <property type="protein sequence ID" value="AHE51986.1"/>
    <property type="molecule type" value="Genomic_DNA"/>
</dbReference>
<dbReference type="OrthoDB" id="9782155at2"/>
<accession>W0A4Q1</accession>
<dbReference type="Gene3D" id="3.40.50.720">
    <property type="entry name" value="NAD(P)-binding Rossmann-like Domain"/>
    <property type="match status" value="1"/>
</dbReference>
<reference evidence="1 2" key="1">
    <citation type="submission" date="2013-07" db="EMBL/GenBank/DDBJ databases">
        <title>Completed genome of Sphingomonas sanxanigenens NX02.</title>
        <authorList>
            <person name="Ma T."/>
            <person name="Huang H."/>
            <person name="Wu M."/>
            <person name="Li X."/>
            <person name="Li G."/>
        </authorList>
    </citation>
    <scope>NUCLEOTIDE SEQUENCE [LARGE SCALE GENOMIC DNA]</scope>
    <source>
        <strain evidence="1 2">NX02</strain>
    </source>
</reference>
<evidence type="ECO:0000313" key="2">
    <source>
        <dbReference type="Proteomes" id="UP000018851"/>
    </source>
</evidence>
<gene>
    <name evidence="1" type="ORF">NX02_01100</name>
</gene>
<dbReference type="HOGENOM" id="CLU_2481702_0_0_5"/>
<dbReference type="InterPro" id="IPR011032">
    <property type="entry name" value="GroES-like_sf"/>
</dbReference>
<sequence>MGNDGAGLLEDGTPVAICPATGADSWERDETIDPHWHVPSERVPGTMADCFAVPRRNAAPLPAGLSALNASLLGHARLTAYRKGKAT</sequence>
<name>W0A4Q1_9SPHN</name>
<dbReference type="AlphaFoldDB" id="W0A4Q1"/>
<organism evidence="1 2">
    <name type="scientific">Sphingomonas sanxanigenens DSM 19645 = NX02</name>
    <dbReference type="NCBI Taxonomy" id="1123269"/>
    <lineage>
        <taxon>Bacteria</taxon>
        <taxon>Pseudomonadati</taxon>
        <taxon>Pseudomonadota</taxon>
        <taxon>Alphaproteobacteria</taxon>
        <taxon>Sphingomonadales</taxon>
        <taxon>Sphingomonadaceae</taxon>
        <taxon>Sphingomonas</taxon>
    </lineage>
</organism>
<proteinExistence type="predicted"/>
<dbReference type="Gene3D" id="3.90.180.10">
    <property type="entry name" value="Medium-chain alcohol dehydrogenases, catalytic domain"/>
    <property type="match status" value="1"/>
</dbReference>
<dbReference type="STRING" id="1123269.NX02_01100"/>
<protein>
    <submittedName>
        <fullName evidence="1">Uncharacterized protein</fullName>
    </submittedName>
</protein>
<evidence type="ECO:0000313" key="1">
    <source>
        <dbReference type="EMBL" id="AHE51986.1"/>
    </source>
</evidence>
<dbReference type="PATRIC" id="fig|1123269.5.peg.220"/>
<keyword evidence="2" id="KW-1185">Reference proteome</keyword>
<dbReference type="SUPFAM" id="SSF50129">
    <property type="entry name" value="GroES-like"/>
    <property type="match status" value="1"/>
</dbReference>
<dbReference type="KEGG" id="ssan:NX02_01100"/>
<dbReference type="Proteomes" id="UP000018851">
    <property type="component" value="Chromosome"/>
</dbReference>
<dbReference type="eggNOG" id="COG0604">
    <property type="taxonomic scope" value="Bacteria"/>
</dbReference>